<name>A0A2G5C1S2_AQUCA</name>
<sequence>MILEILVLLPNLETFGVGKFKKNLAMQRKFGLAVLMESTSARCEASRILIRGIVSLLDLLLYCQVDFVQMQCRDAS</sequence>
<dbReference type="EMBL" id="KZ305138">
    <property type="protein sequence ID" value="PIA25224.1"/>
    <property type="molecule type" value="Genomic_DNA"/>
</dbReference>
<organism evidence="1 2">
    <name type="scientific">Aquilegia coerulea</name>
    <name type="common">Rocky mountain columbine</name>
    <dbReference type="NCBI Taxonomy" id="218851"/>
    <lineage>
        <taxon>Eukaryota</taxon>
        <taxon>Viridiplantae</taxon>
        <taxon>Streptophyta</taxon>
        <taxon>Embryophyta</taxon>
        <taxon>Tracheophyta</taxon>
        <taxon>Spermatophyta</taxon>
        <taxon>Magnoliopsida</taxon>
        <taxon>Ranunculales</taxon>
        <taxon>Ranunculaceae</taxon>
        <taxon>Thalictroideae</taxon>
        <taxon>Aquilegia</taxon>
    </lineage>
</organism>
<protein>
    <submittedName>
        <fullName evidence="1">Uncharacterized protein</fullName>
    </submittedName>
</protein>
<dbReference type="InParanoid" id="A0A2G5C1S2"/>
<accession>A0A2G5C1S2</accession>
<gene>
    <name evidence="1" type="ORF">AQUCO_12200006v1</name>
</gene>
<dbReference type="AlphaFoldDB" id="A0A2G5C1S2"/>
<proteinExistence type="predicted"/>
<evidence type="ECO:0000313" key="1">
    <source>
        <dbReference type="EMBL" id="PIA25224.1"/>
    </source>
</evidence>
<dbReference type="Proteomes" id="UP000230069">
    <property type="component" value="Unassembled WGS sequence"/>
</dbReference>
<keyword evidence="2" id="KW-1185">Reference proteome</keyword>
<reference evidence="1 2" key="1">
    <citation type="submission" date="2017-09" db="EMBL/GenBank/DDBJ databases">
        <title>WGS assembly of Aquilegia coerulea Goldsmith.</title>
        <authorList>
            <person name="Hodges S."/>
            <person name="Kramer E."/>
            <person name="Nordborg M."/>
            <person name="Tomkins J."/>
            <person name="Borevitz J."/>
            <person name="Derieg N."/>
            <person name="Yan J."/>
            <person name="Mihaltcheva S."/>
            <person name="Hayes R.D."/>
            <person name="Rokhsar D."/>
        </authorList>
    </citation>
    <scope>NUCLEOTIDE SEQUENCE [LARGE SCALE GENOMIC DNA]</scope>
    <source>
        <strain evidence="2">cv. Goldsmith</strain>
    </source>
</reference>
<evidence type="ECO:0000313" key="2">
    <source>
        <dbReference type="Proteomes" id="UP000230069"/>
    </source>
</evidence>